<feature type="region of interest" description="Disordered" evidence="1">
    <location>
        <begin position="149"/>
        <end position="221"/>
    </location>
</feature>
<feature type="transmembrane region" description="Helical" evidence="2">
    <location>
        <begin position="12"/>
        <end position="36"/>
    </location>
</feature>
<sequence length="360" mass="38337">MISPSRVVIPGLFYWLLLLEAPLVATTVYSSVYVFGVGTTPFILALIVANFHLLFGIYCCVTHAKPRPYHIYIVSPWLVVCTGVWCAILAYFACYLKEKPSDGANRPLLLRWTKAGCAISALGVALDLLLLGLFIFSLVKQKLQAQIPEPKSSDSKRLSTTPQLPPLPLFNPLQQHPLPQQPHHARADPPPRSPPLPEPQPPLASALATSNPPATDPTTPPNRIALLLSILSLQHPDGHFPPSPALAALLTQWAYGGGTTTTTNPSTATNVPPADPNTILISLTTPGGATALAHACLTDLSQQVWTARRAGREHAVLSAAELQSLEGGAGIGWGLGPAREGLARAAGWLGRWEHGAGGVR</sequence>
<dbReference type="AlphaFoldDB" id="A0A446BMC9"/>
<feature type="compositionally biased region" description="Low complexity" evidence="1">
    <location>
        <begin position="203"/>
        <end position="213"/>
    </location>
</feature>
<name>A0A446BMC9_9PEZI</name>
<keyword evidence="2" id="KW-0812">Transmembrane</keyword>
<evidence type="ECO:0000256" key="1">
    <source>
        <dbReference type="SAM" id="MobiDB-lite"/>
    </source>
</evidence>
<feature type="transmembrane region" description="Helical" evidence="2">
    <location>
        <begin position="42"/>
        <end position="61"/>
    </location>
</feature>
<evidence type="ECO:0000256" key="2">
    <source>
        <dbReference type="SAM" id="Phobius"/>
    </source>
</evidence>
<protein>
    <submittedName>
        <fullName evidence="3">6d74ff38-0e17-4f52-aa18-6270440f0a92</fullName>
    </submittedName>
</protein>
<gene>
    <name evidence="3" type="ORF">TT172_LOCUS6090</name>
</gene>
<feature type="transmembrane region" description="Helical" evidence="2">
    <location>
        <begin position="112"/>
        <end position="136"/>
    </location>
</feature>
<feature type="compositionally biased region" description="Low complexity" evidence="1">
    <location>
        <begin position="170"/>
        <end position="182"/>
    </location>
</feature>
<dbReference type="Proteomes" id="UP000289323">
    <property type="component" value="Unassembled WGS sequence"/>
</dbReference>
<feature type="transmembrane region" description="Helical" evidence="2">
    <location>
        <begin position="73"/>
        <end position="92"/>
    </location>
</feature>
<dbReference type="EMBL" id="OUUZ01000011">
    <property type="protein sequence ID" value="SPQ23671.1"/>
    <property type="molecule type" value="Genomic_DNA"/>
</dbReference>
<reference evidence="3 4" key="1">
    <citation type="submission" date="2018-04" db="EMBL/GenBank/DDBJ databases">
        <authorList>
            <person name="Huttner S."/>
            <person name="Dainat J."/>
        </authorList>
    </citation>
    <scope>NUCLEOTIDE SEQUENCE [LARGE SCALE GENOMIC DNA]</scope>
</reference>
<keyword evidence="2" id="KW-0472">Membrane</keyword>
<evidence type="ECO:0000313" key="3">
    <source>
        <dbReference type="EMBL" id="SPQ23671.1"/>
    </source>
</evidence>
<proteinExistence type="predicted"/>
<organism evidence="3 4">
    <name type="scientific">Thermothielavioides terrestris</name>
    <dbReference type="NCBI Taxonomy" id="2587410"/>
    <lineage>
        <taxon>Eukaryota</taxon>
        <taxon>Fungi</taxon>
        <taxon>Dikarya</taxon>
        <taxon>Ascomycota</taxon>
        <taxon>Pezizomycotina</taxon>
        <taxon>Sordariomycetes</taxon>
        <taxon>Sordariomycetidae</taxon>
        <taxon>Sordariales</taxon>
        <taxon>Chaetomiaceae</taxon>
        <taxon>Thermothielavioides</taxon>
    </lineage>
</organism>
<feature type="compositionally biased region" description="Pro residues" evidence="1">
    <location>
        <begin position="188"/>
        <end position="202"/>
    </location>
</feature>
<accession>A0A446BMC9</accession>
<keyword evidence="2" id="KW-1133">Transmembrane helix</keyword>
<evidence type="ECO:0000313" key="4">
    <source>
        <dbReference type="Proteomes" id="UP000289323"/>
    </source>
</evidence>